<dbReference type="InterPro" id="IPR008228">
    <property type="entry name" value="UCP006173"/>
</dbReference>
<evidence type="ECO:0000256" key="1">
    <source>
        <dbReference type="HAMAP-Rule" id="MF_00676"/>
    </source>
</evidence>
<dbReference type="OrthoDB" id="9786855at2"/>
<dbReference type="Proteomes" id="UP000322553">
    <property type="component" value="Chromosome"/>
</dbReference>
<name>A0A1S1NTG2_9GAMM</name>
<dbReference type="HAMAP" id="MF_00676">
    <property type="entry name" value="UPF0260"/>
    <property type="match status" value="1"/>
</dbReference>
<evidence type="ECO:0000313" key="2">
    <source>
        <dbReference type="EMBL" id="QEL11555.1"/>
    </source>
</evidence>
<protein>
    <recommendedName>
        <fullName evidence="1">UPF0260 protein FY550_10715</fullName>
    </recommendedName>
</protein>
<dbReference type="InterPro" id="IPR005358">
    <property type="entry name" value="Puta_zinc/iron-chelating_dom"/>
</dbReference>
<proteinExistence type="inferred from homology"/>
<dbReference type="EMBL" id="CP043420">
    <property type="protein sequence ID" value="QEL11555.1"/>
    <property type="molecule type" value="Genomic_DNA"/>
</dbReference>
<comment type="similarity">
    <text evidence="1">Belongs to the UPF0260 family.</text>
</comment>
<dbReference type="PANTHER" id="PTHR37421:SF1">
    <property type="entry name" value="UPF0260 PROTEIN YCGN"/>
    <property type="match status" value="1"/>
</dbReference>
<dbReference type="PIRSF" id="PIRSF006173">
    <property type="entry name" value="UCP006173"/>
    <property type="match status" value="1"/>
</dbReference>
<dbReference type="STRING" id="657387.BH688_09655"/>
<keyword evidence="3" id="KW-1185">Reference proteome</keyword>
<dbReference type="Pfam" id="PF03692">
    <property type="entry name" value="CxxCxxCC"/>
    <property type="match status" value="1"/>
</dbReference>
<organism evidence="2 3">
    <name type="scientific">Kushneria phosphatilytica</name>
    <dbReference type="NCBI Taxonomy" id="657387"/>
    <lineage>
        <taxon>Bacteria</taxon>
        <taxon>Pseudomonadati</taxon>
        <taxon>Pseudomonadota</taxon>
        <taxon>Gammaproteobacteria</taxon>
        <taxon>Oceanospirillales</taxon>
        <taxon>Halomonadaceae</taxon>
        <taxon>Kushneria</taxon>
    </lineage>
</organism>
<evidence type="ECO:0000313" key="3">
    <source>
        <dbReference type="Proteomes" id="UP000322553"/>
    </source>
</evidence>
<dbReference type="AlphaFoldDB" id="A0A1S1NTG2"/>
<gene>
    <name evidence="2" type="ORF">FY550_10715</name>
</gene>
<sequence length="155" mass="17614">MEQRMRERFWERFPLEALDHAEWEALCDGCGQCCLLKLEDEESGDIATLSVACRLLDTDGCSCSDYANRFERVPGCTRITPERAAAFQWLPETCGYRRVHEGRSLPDWHPLISHDAMAVHRLGISVSGQVRSEEEVADAELEDYIIAVLPIDDRS</sequence>
<dbReference type="PANTHER" id="PTHR37421">
    <property type="entry name" value="UPF0260 PROTEIN YCGN"/>
    <property type="match status" value="1"/>
</dbReference>
<dbReference type="KEGG" id="kuy:FY550_10715"/>
<dbReference type="NCBIfam" id="NF003501">
    <property type="entry name" value="PRK05170.1-5"/>
    <property type="match status" value="1"/>
</dbReference>
<reference evidence="2 3" key="1">
    <citation type="submission" date="2019-08" db="EMBL/GenBank/DDBJ databases">
        <title>Complete genome sequence of Kushneria sp. YCWA18, a halophilic phosphate-solubilizing bacterium isolated from Daqiao saltern in China.</title>
        <authorList>
            <person name="Du G.-X."/>
            <person name="Qu L.-Y."/>
        </authorList>
    </citation>
    <scope>NUCLEOTIDE SEQUENCE [LARGE SCALE GENOMIC DNA]</scope>
    <source>
        <strain evidence="2 3">YCWA18</strain>
    </source>
</reference>
<accession>A0A1S1NTG2</accession>
<dbReference type="NCBIfam" id="NF003507">
    <property type="entry name" value="PRK05170.2-5"/>
    <property type="match status" value="1"/>
</dbReference>